<evidence type="ECO:0000313" key="2">
    <source>
        <dbReference type="EMBL" id="AEE16552.1"/>
    </source>
</evidence>
<dbReference type="RefSeq" id="WP_013758260.1">
    <property type="nucleotide sequence ID" value="NC_015500.1"/>
</dbReference>
<organism evidence="2 3">
    <name type="scientific">Treponema brennaborense (strain DSM 12168 / CIP 105900 / DD5/3)</name>
    <dbReference type="NCBI Taxonomy" id="906968"/>
    <lineage>
        <taxon>Bacteria</taxon>
        <taxon>Pseudomonadati</taxon>
        <taxon>Spirochaetota</taxon>
        <taxon>Spirochaetia</taxon>
        <taxon>Spirochaetales</taxon>
        <taxon>Treponemataceae</taxon>
        <taxon>Treponema</taxon>
    </lineage>
</organism>
<dbReference type="Proteomes" id="UP000006546">
    <property type="component" value="Chromosome"/>
</dbReference>
<evidence type="ECO:0000256" key="1">
    <source>
        <dbReference type="SAM" id="Phobius"/>
    </source>
</evidence>
<protein>
    <recommendedName>
        <fullName evidence="4">DUF4384 domain-containing protein</fullName>
    </recommendedName>
</protein>
<dbReference type="OrthoDB" id="371348at2"/>
<keyword evidence="1" id="KW-0472">Membrane</keyword>
<evidence type="ECO:0000313" key="3">
    <source>
        <dbReference type="Proteomes" id="UP000006546"/>
    </source>
</evidence>
<feature type="transmembrane region" description="Helical" evidence="1">
    <location>
        <begin position="70"/>
        <end position="92"/>
    </location>
</feature>
<keyword evidence="1" id="KW-1133">Transmembrane helix</keyword>
<dbReference type="eggNOG" id="COG5662">
    <property type="taxonomic scope" value="Bacteria"/>
</dbReference>
<keyword evidence="3" id="KW-1185">Reference proteome</keyword>
<dbReference type="EMBL" id="CP002696">
    <property type="protein sequence ID" value="AEE16552.1"/>
    <property type="molecule type" value="Genomic_DNA"/>
</dbReference>
<sequence>MKDNAFTYERIRLGELSGGGASAEYLRRLEESDREILAAYPAHRMEPDVQRKRFRLHRETEVKRRAARHMFLSVCVPAAAAAVLVAAVSLGIQSRTADAAASPDKAAAIRVKGAAQNALHLYKQNGDGIVRLKNRDSAAAGDLIQISYVAAGGYGAIFSIDGNGIVTRHFPDTDVSAELSAGKEIPLDFSYELDDAPVFERFVFVTAEKPFSVRQITAALRKEHPADIMTSDLSECVPQNAAVSDMLILK</sequence>
<evidence type="ECO:0008006" key="4">
    <source>
        <dbReference type="Google" id="ProtNLM"/>
    </source>
</evidence>
<dbReference type="HOGENOM" id="CLU_1000492_0_0_12"/>
<dbReference type="AlphaFoldDB" id="F4LKV5"/>
<keyword evidence="1" id="KW-0812">Transmembrane</keyword>
<name>F4LKV5_TREBD</name>
<gene>
    <name evidence="2" type="ordered locus">Trebr_1120</name>
</gene>
<dbReference type="KEGG" id="tbe:Trebr_1120"/>
<accession>F4LKV5</accession>
<proteinExistence type="predicted"/>
<dbReference type="STRING" id="906968.Trebr_1120"/>
<reference evidence="3" key="1">
    <citation type="submission" date="2011-04" db="EMBL/GenBank/DDBJ databases">
        <title>The complete genome of Treponema brennaborense DSM 12168.</title>
        <authorList>
            <person name="Lucas S."/>
            <person name="Han J."/>
            <person name="Lapidus A."/>
            <person name="Bruce D."/>
            <person name="Goodwin L."/>
            <person name="Pitluck S."/>
            <person name="Peters L."/>
            <person name="Kyrpides N."/>
            <person name="Mavromatis K."/>
            <person name="Ivanova N."/>
            <person name="Mikhailova N."/>
            <person name="Pagani I."/>
            <person name="Teshima H."/>
            <person name="Detter J.C."/>
            <person name="Tapia R."/>
            <person name="Han C."/>
            <person name="Land M."/>
            <person name="Hauser L."/>
            <person name="Markowitz V."/>
            <person name="Cheng J.-F."/>
            <person name="Hugenholtz P."/>
            <person name="Woyke T."/>
            <person name="Wu D."/>
            <person name="Gronow S."/>
            <person name="Wellnitz S."/>
            <person name="Brambilla E."/>
            <person name="Klenk H.-P."/>
            <person name="Eisen J.A."/>
        </authorList>
    </citation>
    <scope>NUCLEOTIDE SEQUENCE [LARGE SCALE GENOMIC DNA]</scope>
    <source>
        <strain evidence="3">DSM 12168 / CIP 105900 / DD5/3</strain>
    </source>
</reference>